<evidence type="ECO:0000313" key="4">
    <source>
        <dbReference type="WBParaSite" id="Csp11.Scaffold629.g13389.t1"/>
    </source>
</evidence>
<evidence type="ECO:0000313" key="3">
    <source>
        <dbReference type="Proteomes" id="UP000095282"/>
    </source>
</evidence>
<dbReference type="WBParaSite" id="Csp11.Scaffold629.g13389.t1">
    <property type="protein sequence ID" value="Csp11.Scaffold629.g13389.t1"/>
    <property type="gene ID" value="Csp11.Scaffold629.g13389"/>
</dbReference>
<keyword evidence="1" id="KW-0175">Coiled coil</keyword>
<proteinExistence type="predicted"/>
<feature type="compositionally biased region" description="Low complexity" evidence="2">
    <location>
        <begin position="26"/>
        <end position="48"/>
    </location>
</feature>
<keyword evidence="3" id="KW-1185">Reference proteome</keyword>
<feature type="compositionally biased region" description="Basic and acidic residues" evidence="2">
    <location>
        <begin position="49"/>
        <end position="83"/>
    </location>
</feature>
<name>A0A1I7TZM2_9PELO</name>
<dbReference type="eggNOG" id="ENOG502TGCR">
    <property type="taxonomic scope" value="Eukaryota"/>
</dbReference>
<dbReference type="Proteomes" id="UP000095282">
    <property type="component" value="Unplaced"/>
</dbReference>
<feature type="region of interest" description="Disordered" evidence="2">
    <location>
        <begin position="26"/>
        <end position="129"/>
    </location>
</feature>
<dbReference type="AlphaFoldDB" id="A0A1I7TZM2"/>
<feature type="compositionally biased region" description="Basic and acidic residues" evidence="2">
    <location>
        <begin position="102"/>
        <end position="119"/>
    </location>
</feature>
<feature type="coiled-coil region" evidence="1">
    <location>
        <begin position="361"/>
        <end position="402"/>
    </location>
</feature>
<evidence type="ECO:0000256" key="1">
    <source>
        <dbReference type="SAM" id="Coils"/>
    </source>
</evidence>
<accession>A0A1I7TZM2</accession>
<evidence type="ECO:0000256" key="2">
    <source>
        <dbReference type="SAM" id="MobiDB-lite"/>
    </source>
</evidence>
<organism evidence="3 4">
    <name type="scientific">Caenorhabditis tropicalis</name>
    <dbReference type="NCBI Taxonomy" id="1561998"/>
    <lineage>
        <taxon>Eukaryota</taxon>
        <taxon>Metazoa</taxon>
        <taxon>Ecdysozoa</taxon>
        <taxon>Nematoda</taxon>
        <taxon>Chromadorea</taxon>
        <taxon>Rhabditida</taxon>
        <taxon>Rhabditina</taxon>
        <taxon>Rhabditomorpha</taxon>
        <taxon>Rhabditoidea</taxon>
        <taxon>Rhabditidae</taxon>
        <taxon>Peloderinae</taxon>
        <taxon>Caenorhabditis</taxon>
    </lineage>
</organism>
<sequence length="426" mass="49576">MNCKAAMSSVARTNITGFAKNNFSNLRRRNSTNTSVTSSGTDSSASTSKQERGRDREIVRHLGRLSSEEARTTTMGREAREDGIYTDENGAGSPFIMVSSRKNGEKSVEPQKKEEEDPQKKKKKRRELNIPQRNMFAPDFKLELDEDLPGFSPIDSEYESEDEVYIPPARTYPRYNQKPLPPPLMGLNPDIPNEYDPVIGIISIQGVKIPRSRPIDIIMLVSEIMYDVFKERIRRNGKEEMLTLMENMAMTLTCGQMCGRLVPMEMMDQHVFYYDYETTSFWSKQELINLLMLCEPDDVENSFVAASFPSTFHRETPEQLLERNKYYQHLMERPRVYLRRTNYMRISDDEEFTFSFDESTEDNEQKERMTLERQLKNNKINHEEMGNLIRRVTTDLEEAERLQGVDFIRRHTISLFDARVITPSSN</sequence>
<protein>
    <submittedName>
        <fullName evidence="4">Uncharacterized protein</fullName>
    </submittedName>
</protein>
<reference evidence="4" key="1">
    <citation type="submission" date="2016-11" db="UniProtKB">
        <authorList>
            <consortium name="WormBaseParasite"/>
        </authorList>
    </citation>
    <scope>IDENTIFICATION</scope>
</reference>